<feature type="transmembrane region" description="Helical" evidence="1">
    <location>
        <begin position="132"/>
        <end position="150"/>
    </location>
</feature>
<dbReference type="Pfam" id="PF00892">
    <property type="entry name" value="EamA"/>
    <property type="match status" value="2"/>
</dbReference>
<dbReference type="SUPFAM" id="SSF103481">
    <property type="entry name" value="Multidrug resistance efflux transporter EmrE"/>
    <property type="match status" value="2"/>
</dbReference>
<feature type="transmembrane region" description="Helical" evidence="1">
    <location>
        <begin position="104"/>
        <end position="123"/>
    </location>
</feature>
<keyword evidence="4" id="KW-1185">Reference proteome</keyword>
<accession>A0A9J6PMQ2</accession>
<comment type="caution">
    <text evidence="3">The sequence shown here is derived from an EMBL/GenBank/DDBJ whole genome shotgun (WGS) entry which is preliminary data.</text>
</comment>
<dbReference type="PANTHER" id="PTHR22911:SF103">
    <property type="entry name" value="BLR2811 PROTEIN"/>
    <property type="match status" value="1"/>
</dbReference>
<feature type="transmembrane region" description="Helical" evidence="1">
    <location>
        <begin position="278"/>
        <end position="296"/>
    </location>
</feature>
<evidence type="ECO:0000313" key="3">
    <source>
        <dbReference type="EMBL" id="MCP1337338.1"/>
    </source>
</evidence>
<feature type="transmembrane region" description="Helical" evidence="1">
    <location>
        <begin position="224"/>
        <end position="245"/>
    </location>
</feature>
<feature type="transmembrane region" description="Helical" evidence="1">
    <location>
        <begin position="79"/>
        <end position="98"/>
    </location>
</feature>
<sequence>MTAPAMHDDDRPLLGVGLMFLAVAVVPAMDVLAKYLSETMPSGQVAWGRYGVQVLLTLPMVLAAAGWRGFWPPQIGLQLLRGLCFAASTTLFFTAIAYMPVADALALLFVEPMILTALSALLLGERVGPRRWTAVVVGFAGVLIILRPGMGVASEGAPLALASGVLFAFYFLTTRKLKGAAPPIVTLAFGALVGSVVLSAVLGAGTMLGDTGNFHFIAPEPWQWGALLAIGSIATGCHFLMVLAFERAPASVLAPVSYFEIVSSAALGYLVFGDFPDVWTWVGIAVIVGSGIYIAWRERQVHGTAAPKTVPEASAGV</sequence>
<evidence type="ECO:0000259" key="2">
    <source>
        <dbReference type="Pfam" id="PF00892"/>
    </source>
</evidence>
<dbReference type="RefSeq" id="WP_269333306.1">
    <property type="nucleotide sequence ID" value="NZ_JAMZFT010000003.1"/>
</dbReference>
<gene>
    <name evidence="3" type="ORF">NJQ99_13025</name>
</gene>
<feature type="transmembrane region" description="Helical" evidence="1">
    <location>
        <begin position="156"/>
        <end position="172"/>
    </location>
</feature>
<keyword evidence="1" id="KW-0472">Membrane</keyword>
<dbReference type="GO" id="GO:0016020">
    <property type="term" value="C:membrane"/>
    <property type="evidence" value="ECO:0007669"/>
    <property type="project" value="InterPro"/>
</dbReference>
<protein>
    <submittedName>
        <fullName evidence="3">DMT family transporter</fullName>
    </submittedName>
</protein>
<proteinExistence type="predicted"/>
<feature type="transmembrane region" description="Helical" evidence="1">
    <location>
        <begin position="252"/>
        <end position="272"/>
    </location>
</feature>
<dbReference type="Proteomes" id="UP001055804">
    <property type="component" value="Unassembled WGS sequence"/>
</dbReference>
<dbReference type="PANTHER" id="PTHR22911">
    <property type="entry name" value="ACYL-MALONYL CONDENSING ENZYME-RELATED"/>
    <property type="match status" value="1"/>
</dbReference>
<evidence type="ECO:0000256" key="1">
    <source>
        <dbReference type="SAM" id="Phobius"/>
    </source>
</evidence>
<dbReference type="InterPro" id="IPR000620">
    <property type="entry name" value="EamA_dom"/>
</dbReference>
<dbReference type="AlphaFoldDB" id="A0A9J6PMQ2"/>
<evidence type="ECO:0000313" key="4">
    <source>
        <dbReference type="Proteomes" id="UP001055804"/>
    </source>
</evidence>
<feature type="domain" description="EamA" evidence="2">
    <location>
        <begin position="156"/>
        <end position="290"/>
    </location>
</feature>
<feature type="transmembrane region" description="Helical" evidence="1">
    <location>
        <begin position="47"/>
        <end position="67"/>
    </location>
</feature>
<keyword evidence="1" id="KW-1133">Transmembrane helix</keyword>
<feature type="transmembrane region" description="Helical" evidence="1">
    <location>
        <begin position="184"/>
        <end position="204"/>
    </location>
</feature>
<dbReference type="InterPro" id="IPR037185">
    <property type="entry name" value="EmrE-like"/>
</dbReference>
<feature type="domain" description="EamA" evidence="2">
    <location>
        <begin position="14"/>
        <end position="146"/>
    </location>
</feature>
<reference evidence="3" key="1">
    <citation type="submission" date="2022-06" db="EMBL/GenBank/DDBJ databases">
        <title>Isolation and Genomics of Futiania mangrovii gen. nov., sp. nov., a Rare and Metabolically-versatile member in the Class Alphaproteobacteria.</title>
        <authorList>
            <person name="Liu L."/>
            <person name="Huang W.-C."/>
            <person name="Pan J."/>
            <person name="Li J."/>
            <person name="Huang Y."/>
            <person name="Du H."/>
            <person name="Liu Y."/>
            <person name="Li M."/>
        </authorList>
    </citation>
    <scope>NUCLEOTIDE SEQUENCE</scope>
    <source>
        <strain evidence="3">FT118</strain>
    </source>
</reference>
<dbReference type="Gene3D" id="1.10.3730.20">
    <property type="match status" value="2"/>
</dbReference>
<dbReference type="EMBL" id="JAMZFT010000003">
    <property type="protein sequence ID" value="MCP1337338.1"/>
    <property type="molecule type" value="Genomic_DNA"/>
</dbReference>
<organism evidence="3 4">
    <name type="scientific">Futiania mangrovi</name>
    <dbReference type="NCBI Taxonomy" id="2959716"/>
    <lineage>
        <taxon>Bacteria</taxon>
        <taxon>Pseudomonadati</taxon>
        <taxon>Pseudomonadota</taxon>
        <taxon>Alphaproteobacteria</taxon>
        <taxon>Futianiales</taxon>
        <taxon>Futianiaceae</taxon>
        <taxon>Futiania</taxon>
    </lineage>
</organism>
<feature type="transmembrane region" description="Helical" evidence="1">
    <location>
        <begin position="12"/>
        <end position="35"/>
    </location>
</feature>
<keyword evidence="1" id="KW-0812">Transmembrane</keyword>
<name>A0A9J6PMQ2_9PROT</name>